<comment type="caution">
    <text evidence="2">The sequence shown here is derived from an EMBL/GenBank/DDBJ whole genome shotgun (WGS) entry which is preliminary data.</text>
</comment>
<keyword evidence="3" id="KW-1185">Reference proteome</keyword>
<evidence type="ECO:0000313" key="2">
    <source>
        <dbReference type="EMBL" id="KAJ7706784.1"/>
    </source>
</evidence>
<dbReference type="AlphaFoldDB" id="A0AAD7M9D5"/>
<proteinExistence type="predicted"/>
<evidence type="ECO:0000313" key="3">
    <source>
        <dbReference type="Proteomes" id="UP001221757"/>
    </source>
</evidence>
<dbReference type="Proteomes" id="UP001221757">
    <property type="component" value="Unassembled WGS sequence"/>
</dbReference>
<evidence type="ECO:0000256" key="1">
    <source>
        <dbReference type="SAM" id="MobiDB-lite"/>
    </source>
</evidence>
<feature type="region of interest" description="Disordered" evidence="1">
    <location>
        <begin position="1"/>
        <end position="125"/>
    </location>
</feature>
<accession>A0AAD7M9D5</accession>
<feature type="region of interest" description="Disordered" evidence="1">
    <location>
        <begin position="140"/>
        <end position="165"/>
    </location>
</feature>
<protein>
    <submittedName>
        <fullName evidence="2">Uncharacterized protein</fullName>
    </submittedName>
</protein>
<gene>
    <name evidence="2" type="ORF">B0H17DRAFT_1125618</name>
</gene>
<sequence length="249" mass="27290">MAPPGPSMLARPTARPINIAGAPSSRCASHRPPRYRQWSTSDGKAGNRKAGKPERRRSAQSALFRVRQSDSANPRPPIRVHQSDSTRLLRRITHGADPAVGLNASSSCRRGPHAKSANIDNRDPDSVASTWLTKLPVTSYQLPTPRPAPVSDKRHSPYKGQTDLVRPRNRNGVAQLVAQVAEGRRTKKKKKIQMTGIFGRLVDPPRINPIIHPLNHTLHAHIPSVAKSHSVSGSVTEPIYLTFPTSNLM</sequence>
<reference evidence="2" key="1">
    <citation type="submission" date="2023-03" db="EMBL/GenBank/DDBJ databases">
        <title>Massive genome expansion in bonnet fungi (Mycena s.s.) driven by repeated elements and novel gene families across ecological guilds.</title>
        <authorList>
            <consortium name="Lawrence Berkeley National Laboratory"/>
            <person name="Harder C.B."/>
            <person name="Miyauchi S."/>
            <person name="Viragh M."/>
            <person name="Kuo A."/>
            <person name="Thoen E."/>
            <person name="Andreopoulos B."/>
            <person name="Lu D."/>
            <person name="Skrede I."/>
            <person name="Drula E."/>
            <person name="Henrissat B."/>
            <person name="Morin E."/>
            <person name="Kohler A."/>
            <person name="Barry K."/>
            <person name="LaButti K."/>
            <person name="Morin E."/>
            <person name="Salamov A."/>
            <person name="Lipzen A."/>
            <person name="Mereny Z."/>
            <person name="Hegedus B."/>
            <person name="Baldrian P."/>
            <person name="Stursova M."/>
            <person name="Weitz H."/>
            <person name="Taylor A."/>
            <person name="Grigoriev I.V."/>
            <person name="Nagy L.G."/>
            <person name="Martin F."/>
            <person name="Kauserud H."/>
        </authorList>
    </citation>
    <scope>NUCLEOTIDE SEQUENCE</scope>
    <source>
        <strain evidence="2">CBHHK067</strain>
    </source>
</reference>
<dbReference type="EMBL" id="JARKIE010000006">
    <property type="protein sequence ID" value="KAJ7706784.1"/>
    <property type="molecule type" value="Genomic_DNA"/>
</dbReference>
<organism evidence="2 3">
    <name type="scientific">Mycena rosella</name>
    <name type="common">Pink bonnet</name>
    <name type="synonym">Agaricus rosellus</name>
    <dbReference type="NCBI Taxonomy" id="1033263"/>
    <lineage>
        <taxon>Eukaryota</taxon>
        <taxon>Fungi</taxon>
        <taxon>Dikarya</taxon>
        <taxon>Basidiomycota</taxon>
        <taxon>Agaricomycotina</taxon>
        <taxon>Agaricomycetes</taxon>
        <taxon>Agaricomycetidae</taxon>
        <taxon>Agaricales</taxon>
        <taxon>Marasmiineae</taxon>
        <taxon>Mycenaceae</taxon>
        <taxon>Mycena</taxon>
    </lineage>
</organism>
<name>A0AAD7M9D5_MYCRO</name>